<dbReference type="InterPro" id="IPR003593">
    <property type="entry name" value="AAA+_ATPase"/>
</dbReference>
<evidence type="ECO:0000256" key="5">
    <source>
        <dbReference type="ARBA" id="ARBA00022777"/>
    </source>
</evidence>
<dbReference type="PIRSF" id="PIRSF039117">
    <property type="entry name" value="KaiC"/>
    <property type="match status" value="1"/>
</dbReference>
<evidence type="ECO:0000313" key="9">
    <source>
        <dbReference type="EMBL" id="UWM55139.1"/>
    </source>
</evidence>
<dbReference type="InterPro" id="IPR030665">
    <property type="entry name" value="KaiC"/>
</dbReference>
<dbReference type="SMART" id="SM00382">
    <property type="entry name" value="AAA"/>
    <property type="match status" value="2"/>
</dbReference>
<keyword evidence="10" id="KW-1185">Reference proteome</keyword>
<evidence type="ECO:0000256" key="1">
    <source>
        <dbReference type="ARBA" id="ARBA00012513"/>
    </source>
</evidence>
<feature type="domain" description="KaiC" evidence="8">
    <location>
        <begin position="241"/>
        <end position="475"/>
    </location>
</feature>
<dbReference type="SUPFAM" id="SSF52540">
    <property type="entry name" value="P-loop containing nucleoside triphosphate hydrolases"/>
    <property type="match status" value="2"/>
</dbReference>
<dbReference type="EC" id="2.7.11.1" evidence="1"/>
<dbReference type="InterPro" id="IPR014774">
    <property type="entry name" value="KaiC-like_dom"/>
</dbReference>
<dbReference type="AlphaFoldDB" id="A0A9E7R3M1"/>
<dbReference type="InterPro" id="IPR010624">
    <property type="entry name" value="KaiC_dom"/>
</dbReference>
<proteinExistence type="predicted"/>
<dbReference type="GO" id="GO:0005524">
    <property type="term" value="F:ATP binding"/>
    <property type="evidence" value="ECO:0007669"/>
    <property type="project" value="InterPro"/>
</dbReference>
<protein>
    <recommendedName>
        <fullName evidence="1">non-specific serine/threonine protein kinase</fullName>
        <ecNumber evidence="1">2.7.11.1</ecNumber>
    </recommendedName>
</protein>
<evidence type="ECO:0000313" key="10">
    <source>
        <dbReference type="Proteomes" id="UP001057580"/>
    </source>
</evidence>
<evidence type="ECO:0000256" key="2">
    <source>
        <dbReference type="ARBA" id="ARBA00022553"/>
    </source>
</evidence>
<gene>
    <name evidence="9" type="ORF">N0B31_02395</name>
</gene>
<dbReference type="GO" id="GO:0004674">
    <property type="term" value="F:protein serine/threonine kinase activity"/>
    <property type="evidence" value="ECO:0007669"/>
    <property type="project" value="UniProtKB-EC"/>
</dbReference>
<dbReference type="InterPro" id="IPR051347">
    <property type="entry name" value="Circadian_clock_KaiC-rel"/>
</dbReference>
<evidence type="ECO:0000256" key="3">
    <source>
        <dbReference type="ARBA" id="ARBA00022679"/>
    </source>
</evidence>
<dbReference type="Pfam" id="PF06745">
    <property type="entry name" value="ATPase"/>
    <property type="match status" value="2"/>
</dbReference>
<evidence type="ECO:0000256" key="4">
    <source>
        <dbReference type="ARBA" id="ARBA00022737"/>
    </source>
</evidence>
<dbReference type="GeneID" id="74941235"/>
<feature type="domain" description="KaiC" evidence="8">
    <location>
        <begin position="3"/>
        <end position="239"/>
    </location>
</feature>
<sequence length="487" mass="53783">MQGRASSGIRGLDEVLRGGFLRNRSYLTRGSPGVGKTLLGLQFLQAGVENGETSLYISLGVREQELRSDAAAFGVDLDHDAFHFLDLSPRSEFFMEKQVYDIFDAPEVEREELVDAIVAAVEERRPDRVVVDPITELRALTPTRQQFREQVRSFLLYLKEHDCTVVFTPESGPEEPDTDLQYISDGNVDLAFGPEFHQLEVTKFRGSDFERGPHFVSFTADGLDVFSVVVPNKLVLDFEPEQFESGVTALDEMLYGGIERGTSTLVSGPTGVGKTTLVSQFAAAAAADGNRAIVYLFEETEATFTYRLRSIGVPIDEYLEAGLVGIQRVEPYEHTPEQFSRIVRQAVERDGFDVVVVDGLEGYLASIHGETPMLIRRLHALISYLRNVGATPFVTAEVHSITGEFQATEHKASYLADNIVYITYYEYEGALHRALGVLKKRATACDSSLHAFGIGDDGIVIGERLTDLRGVLWGAPNTAEDPVPGDD</sequence>
<accession>A0A9E7R3M1</accession>
<dbReference type="InterPro" id="IPR007111">
    <property type="entry name" value="NACHT_NTPase"/>
</dbReference>
<dbReference type="EMBL" id="CP104003">
    <property type="protein sequence ID" value="UWM55139.1"/>
    <property type="molecule type" value="Genomic_DNA"/>
</dbReference>
<dbReference type="Proteomes" id="UP001057580">
    <property type="component" value="Chromosome"/>
</dbReference>
<name>A0A9E7R3M1_9EURY</name>
<dbReference type="PANTHER" id="PTHR42926">
    <property type="match status" value="1"/>
</dbReference>
<dbReference type="InterPro" id="IPR027417">
    <property type="entry name" value="P-loop_NTPase"/>
</dbReference>
<dbReference type="PANTHER" id="PTHR42926:SF1">
    <property type="entry name" value="CIRCADIAN CLOCK OSCILLATOR PROTEIN KAIC 1"/>
    <property type="match status" value="1"/>
</dbReference>
<organism evidence="9 10">
    <name type="scientific">Salinirubellus salinus</name>
    <dbReference type="NCBI Taxonomy" id="1364945"/>
    <lineage>
        <taxon>Archaea</taxon>
        <taxon>Methanobacteriati</taxon>
        <taxon>Methanobacteriota</taxon>
        <taxon>Stenosarchaea group</taxon>
        <taxon>Halobacteria</taxon>
        <taxon>Halobacteriales</taxon>
        <taxon>Natronomonadaceae</taxon>
        <taxon>Salinirubellus</taxon>
    </lineage>
</organism>
<feature type="domain" description="NACHT" evidence="7">
    <location>
        <begin position="262"/>
        <end position="361"/>
    </location>
</feature>
<keyword evidence="2" id="KW-0597">Phosphoprotein</keyword>
<dbReference type="PROSITE" id="PS50837">
    <property type="entry name" value="NACHT"/>
    <property type="match status" value="1"/>
</dbReference>
<evidence type="ECO:0000256" key="6">
    <source>
        <dbReference type="ARBA" id="ARBA00022801"/>
    </source>
</evidence>
<reference evidence="9" key="1">
    <citation type="submission" date="2022-09" db="EMBL/GenBank/DDBJ databases">
        <title>Diverse halophilic archaea isolated from saline environments.</title>
        <authorList>
            <person name="Cui H.-L."/>
        </authorList>
    </citation>
    <scope>NUCLEOTIDE SEQUENCE</scope>
    <source>
        <strain evidence="9">ZS-35-S2</strain>
    </source>
</reference>
<keyword evidence="6" id="KW-0378">Hydrolase</keyword>
<dbReference type="KEGG" id="ssai:N0B31_02395"/>
<evidence type="ECO:0000259" key="7">
    <source>
        <dbReference type="PROSITE" id="PS50837"/>
    </source>
</evidence>
<dbReference type="PROSITE" id="PS51146">
    <property type="entry name" value="KAIC"/>
    <property type="match status" value="2"/>
</dbReference>
<keyword evidence="3" id="KW-0808">Transferase</keyword>
<evidence type="ECO:0000259" key="8">
    <source>
        <dbReference type="PROSITE" id="PS51146"/>
    </source>
</evidence>
<keyword evidence="5" id="KW-0418">Kinase</keyword>
<dbReference type="RefSeq" id="WP_260594191.1">
    <property type="nucleotide sequence ID" value="NZ_CP104003.1"/>
</dbReference>
<keyword evidence="4" id="KW-0677">Repeat</keyword>
<dbReference type="GO" id="GO:0016787">
    <property type="term" value="F:hydrolase activity"/>
    <property type="evidence" value="ECO:0007669"/>
    <property type="project" value="UniProtKB-KW"/>
</dbReference>
<dbReference type="Gene3D" id="3.40.50.300">
    <property type="entry name" value="P-loop containing nucleotide triphosphate hydrolases"/>
    <property type="match status" value="2"/>
</dbReference>